<dbReference type="EMBL" id="FNHS01000008">
    <property type="protein sequence ID" value="SDN43808.1"/>
    <property type="molecule type" value="Genomic_DNA"/>
</dbReference>
<dbReference type="Proteomes" id="UP000198704">
    <property type="component" value="Unassembled WGS sequence"/>
</dbReference>
<evidence type="ECO:0000256" key="1">
    <source>
        <dbReference type="SAM" id="MobiDB-lite"/>
    </source>
</evidence>
<dbReference type="AlphaFoldDB" id="A0A1H0BDU6"/>
<proteinExistence type="predicted"/>
<evidence type="ECO:0000313" key="2">
    <source>
        <dbReference type="EMBL" id="SDN43808.1"/>
    </source>
</evidence>
<reference evidence="3" key="1">
    <citation type="submission" date="2016-10" db="EMBL/GenBank/DDBJ databases">
        <authorList>
            <person name="Varghese N."/>
            <person name="Submissions S."/>
        </authorList>
    </citation>
    <scope>NUCLEOTIDE SEQUENCE [LARGE SCALE GENOMIC DNA]</scope>
    <source>
        <strain evidence="3">BL47</strain>
    </source>
</reference>
<protein>
    <submittedName>
        <fullName evidence="2">Uncharacterized protein</fullName>
    </submittedName>
</protein>
<dbReference type="Gene3D" id="3.40.190.10">
    <property type="entry name" value="Periplasmic binding protein-like II"/>
    <property type="match status" value="2"/>
</dbReference>
<keyword evidence="3" id="KW-1185">Reference proteome</keyword>
<evidence type="ECO:0000313" key="3">
    <source>
        <dbReference type="Proteomes" id="UP000198704"/>
    </source>
</evidence>
<sequence>MRPGRRDTAIIRSDDDRRPGEILRPEPFGWFAVPGFAHRAGEPLRLAATAPCCAVRDVAGGLLDQGVITWTEVFSGGTVAAPSAGPVVVFLHRLAPADVVGVGPALELPPLPTRAIVLHAAHSDPRGTGVDAPVFNPTQPPEGLPALFRSGRSSAVR</sequence>
<dbReference type="RefSeq" id="WP_091716751.1">
    <property type="nucleotide sequence ID" value="NZ_FNHS01000008.1"/>
</dbReference>
<gene>
    <name evidence="2" type="ORF">SAMN05216360_108140</name>
</gene>
<feature type="region of interest" description="Disordered" evidence="1">
    <location>
        <begin position="135"/>
        <end position="157"/>
    </location>
</feature>
<dbReference type="OrthoDB" id="8442847at2"/>
<name>A0A1H0BDU6_9HYPH</name>
<accession>A0A1H0BDU6</accession>
<organism evidence="2 3">
    <name type="scientific">Methylobacterium phyllostachyos</name>
    <dbReference type="NCBI Taxonomy" id="582672"/>
    <lineage>
        <taxon>Bacteria</taxon>
        <taxon>Pseudomonadati</taxon>
        <taxon>Pseudomonadota</taxon>
        <taxon>Alphaproteobacteria</taxon>
        <taxon>Hyphomicrobiales</taxon>
        <taxon>Methylobacteriaceae</taxon>
        <taxon>Methylobacterium</taxon>
    </lineage>
</organism>
<dbReference type="STRING" id="582672.SAMN05216360_108140"/>